<organism evidence="5 6">
    <name type="scientific">Bagarius yarrelli</name>
    <name type="common">Goonch</name>
    <name type="synonym">Bagrus yarrelli</name>
    <dbReference type="NCBI Taxonomy" id="175774"/>
    <lineage>
        <taxon>Eukaryota</taxon>
        <taxon>Metazoa</taxon>
        <taxon>Chordata</taxon>
        <taxon>Craniata</taxon>
        <taxon>Vertebrata</taxon>
        <taxon>Euteleostomi</taxon>
        <taxon>Actinopterygii</taxon>
        <taxon>Neopterygii</taxon>
        <taxon>Teleostei</taxon>
        <taxon>Ostariophysi</taxon>
        <taxon>Siluriformes</taxon>
        <taxon>Sisoridae</taxon>
        <taxon>Sisorinae</taxon>
        <taxon>Bagarius</taxon>
    </lineage>
</organism>
<dbReference type="Gene3D" id="3.40.710.10">
    <property type="entry name" value="DD-peptidase/beta-lactamase superfamily"/>
    <property type="match status" value="1"/>
</dbReference>
<dbReference type="PANTHER" id="PTHR12544:SF49">
    <property type="entry name" value="GLUTAMINASE KIDNEY ISOFORM, MITOCHONDRIAL"/>
    <property type="match status" value="1"/>
</dbReference>
<name>A0A556VVZ3_BAGYA</name>
<accession>A0A556VVZ3</accession>
<protein>
    <recommendedName>
        <fullName evidence="2">glutaminase</fullName>
        <ecNumber evidence="2">3.5.1.2</ecNumber>
    </recommendedName>
</protein>
<evidence type="ECO:0000256" key="3">
    <source>
        <dbReference type="ARBA" id="ARBA00022801"/>
    </source>
</evidence>
<reference evidence="5 6" key="1">
    <citation type="journal article" date="2019" name="Genome Biol. Evol.">
        <title>Whole-Genome Sequencing of the Giant Devil Catfish, Bagarius yarrelli.</title>
        <authorList>
            <person name="Jiang W."/>
            <person name="Lv Y."/>
            <person name="Cheng L."/>
            <person name="Yang K."/>
            <person name="Chao B."/>
            <person name="Wang X."/>
            <person name="Li Y."/>
            <person name="Pan X."/>
            <person name="You X."/>
            <person name="Zhang Y."/>
            <person name="Yang J."/>
            <person name="Li J."/>
            <person name="Zhang X."/>
            <person name="Liu S."/>
            <person name="Sun C."/>
            <person name="Yang J."/>
            <person name="Shi Q."/>
        </authorList>
    </citation>
    <scope>NUCLEOTIDE SEQUENCE [LARGE SCALE GENOMIC DNA]</scope>
    <source>
        <strain evidence="5">JWS20170419001</strain>
        <tissue evidence="5">Muscle</tissue>
    </source>
</reference>
<keyword evidence="3" id="KW-0378">Hydrolase</keyword>
<dbReference type="GO" id="GO:0006537">
    <property type="term" value="P:glutamate biosynthetic process"/>
    <property type="evidence" value="ECO:0007669"/>
    <property type="project" value="TreeGrafter"/>
</dbReference>
<dbReference type="Proteomes" id="UP000319801">
    <property type="component" value="Unassembled WGS sequence"/>
</dbReference>
<comment type="caution">
    <text evidence="5">The sequence shown here is derived from an EMBL/GenBank/DDBJ whole genome shotgun (WGS) entry which is preliminary data.</text>
</comment>
<dbReference type="AlphaFoldDB" id="A0A556VVZ3"/>
<dbReference type="InterPro" id="IPR012338">
    <property type="entry name" value="Beta-lactam/transpept-like"/>
</dbReference>
<evidence type="ECO:0000256" key="4">
    <source>
        <dbReference type="ARBA" id="ARBA00049534"/>
    </source>
</evidence>
<dbReference type="InterPro" id="IPR015868">
    <property type="entry name" value="Glutaminase"/>
</dbReference>
<keyword evidence="6" id="KW-1185">Reference proteome</keyword>
<dbReference type="EMBL" id="VCAZ01000325">
    <property type="protein sequence ID" value="TUA20072.1"/>
    <property type="molecule type" value="Genomic_DNA"/>
</dbReference>
<dbReference type="EC" id="3.5.1.2" evidence="2"/>
<comment type="catalytic activity">
    <reaction evidence="4">
        <text>L-glutamine + H2O = L-glutamate + NH4(+)</text>
        <dbReference type="Rhea" id="RHEA:15889"/>
        <dbReference type="ChEBI" id="CHEBI:15377"/>
        <dbReference type="ChEBI" id="CHEBI:28938"/>
        <dbReference type="ChEBI" id="CHEBI:29985"/>
        <dbReference type="ChEBI" id="CHEBI:58359"/>
        <dbReference type="EC" id="3.5.1.2"/>
    </reaction>
</comment>
<evidence type="ECO:0000256" key="2">
    <source>
        <dbReference type="ARBA" id="ARBA00012918"/>
    </source>
</evidence>
<dbReference type="OrthoDB" id="9995210at2759"/>
<evidence type="ECO:0000313" key="6">
    <source>
        <dbReference type="Proteomes" id="UP000319801"/>
    </source>
</evidence>
<evidence type="ECO:0000256" key="1">
    <source>
        <dbReference type="ARBA" id="ARBA00011076"/>
    </source>
</evidence>
<dbReference type="GO" id="GO:0006543">
    <property type="term" value="P:L-glutamine catabolic process"/>
    <property type="evidence" value="ECO:0007669"/>
    <property type="project" value="TreeGrafter"/>
</dbReference>
<dbReference type="SUPFAM" id="SSF56601">
    <property type="entry name" value="beta-lactamase/transpeptidase-like"/>
    <property type="match status" value="1"/>
</dbReference>
<proteinExistence type="inferred from homology"/>
<dbReference type="GO" id="GO:0004359">
    <property type="term" value="F:glutaminase activity"/>
    <property type="evidence" value="ECO:0007669"/>
    <property type="project" value="UniProtKB-EC"/>
</dbReference>
<gene>
    <name evidence="5" type="ORF">Baya_16616</name>
</gene>
<evidence type="ECO:0000313" key="5">
    <source>
        <dbReference type="EMBL" id="TUA20072.1"/>
    </source>
</evidence>
<sequence length="54" mass="6220">MAGNEYVGFSNATFQSERMSGDRNFAIGYYLKEKKCFPEGTDMTSILDFYFQVN</sequence>
<dbReference type="PANTHER" id="PTHR12544">
    <property type="entry name" value="GLUTAMINASE"/>
    <property type="match status" value="1"/>
</dbReference>
<dbReference type="Pfam" id="PF04960">
    <property type="entry name" value="Glutaminase"/>
    <property type="match status" value="1"/>
</dbReference>
<comment type="similarity">
    <text evidence="1">Belongs to the glutaminase family.</text>
</comment>